<feature type="domain" description="KilA-N DNA-binding" evidence="1">
    <location>
        <begin position="9"/>
        <end position="96"/>
    </location>
</feature>
<dbReference type="AlphaFoldDB" id="A0A2M7SAE1"/>
<dbReference type="EMBL" id="PFMR01000184">
    <property type="protein sequence ID" value="PIZ16470.1"/>
    <property type="molecule type" value="Genomic_DNA"/>
</dbReference>
<organism evidence="2 3">
    <name type="scientific">Candidatus Desantisbacteria bacterium CG_4_10_14_0_8_um_filter_48_22</name>
    <dbReference type="NCBI Taxonomy" id="1974543"/>
    <lineage>
        <taxon>Bacteria</taxon>
        <taxon>Candidatus Desantisiibacteriota</taxon>
    </lineage>
</organism>
<evidence type="ECO:0000313" key="3">
    <source>
        <dbReference type="Proteomes" id="UP000229307"/>
    </source>
</evidence>
<dbReference type="Pfam" id="PF10543">
    <property type="entry name" value="ORF6N"/>
    <property type="match status" value="1"/>
</dbReference>
<sequence length="170" mass="19455">MVPQEVIESKILLIRGQKVMLDSVLAKLYGVPTKRLNEQVRRNIRRFPGDFMFQLSKGELKSWRSQIATSNSSAKMGLRRPPYAFTEQGIAMLSSVLNSERAIQVNIAIMRAFVKIKRLVSTNIALAHKFKELESRVDKHDKEIQAIFEAIRQMLAFNEKPKPRIGFKVG</sequence>
<name>A0A2M7SAE1_9BACT</name>
<protein>
    <submittedName>
        <fullName evidence="2">DNA-binding protein</fullName>
    </submittedName>
</protein>
<comment type="caution">
    <text evidence="2">The sequence shown here is derived from an EMBL/GenBank/DDBJ whole genome shotgun (WGS) entry which is preliminary data.</text>
</comment>
<accession>A0A2M7SAE1</accession>
<gene>
    <name evidence="2" type="ORF">COY52_06930</name>
</gene>
<reference evidence="3" key="1">
    <citation type="submission" date="2017-09" db="EMBL/GenBank/DDBJ databases">
        <title>Depth-based differentiation of microbial function through sediment-hosted aquifers and enrichment of novel symbionts in the deep terrestrial subsurface.</title>
        <authorList>
            <person name="Probst A.J."/>
            <person name="Ladd B."/>
            <person name="Jarett J.K."/>
            <person name="Geller-Mcgrath D.E."/>
            <person name="Sieber C.M.K."/>
            <person name="Emerson J.B."/>
            <person name="Anantharaman K."/>
            <person name="Thomas B.C."/>
            <person name="Malmstrom R."/>
            <person name="Stieglmeier M."/>
            <person name="Klingl A."/>
            <person name="Woyke T."/>
            <person name="Ryan C.M."/>
            <person name="Banfield J.F."/>
        </authorList>
    </citation>
    <scope>NUCLEOTIDE SEQUENCE [LARGE SCALE GENOMIC DNA]</scope>
</reference>
<evidence type="ECO:0000313" key="2">
    <source>
        <dbReference type="EMBL" id="PIZ16470.1"/>
    </source>
</evidence>
<keyword evidence="2" id="KW-0238">DNA-binding</keyword>
<dbReference type="InterPro" id="IPR018873">
    <property type="entry name" value="KilA-N_DNA-bd_domain"/>
</dbReference>
<evidence type="ECO:0000259" key="1">
    <source>
        <dbReference type="Pfam" id="PF10543"/>
    </source>
</evidence>
<proteinExistence type="predicted"/>
<dbReference type="GO" id="GO:0003677">
    <property type="term" value="F:DNA binding"/>
    <property type="evidence" value="ECO:0007669"/>
    <property type="project" value="UniProtKB-KW"/>
</dbReference>
<dbReference type="Proteomes" id="UP000229307">
    <property type="component" value="Unassembled WGS sequence"/>
</dbReference>